<dbReference type="HAMAP" id="MF_00090">
    <property type="entry name" value="PIMT"/>
    <property type="match status" value="1"/>
</dbReference>
<evidence type="ECO:0000256" key="4">
    <source>
        <dbReference type="ARBA" id="ARBA00022603"/>
    </source>
</evidence>
<keyword evidence="8" id="KW-0175">Coiled coil</keyword>
<evidence type="ECO:0000256" key="1">
    <source>
        <dbReference type="ARBA" id="ARBA00004496"/>
    </source>
</evidence>
<dbReference type="Gene3D" id="3.40.50.150">
    <property type="entry name" value="Vaccinia Virus protein VP39"/>
    <property type="match status" value="1"/>
</dbReference>
<dbReference type="GO" id="GO:0005737">
    <property type="term" value="C:cytoplasm"/>
    <property type="evidence" value="ECO:0007669"/>
    <property type="project" value="UniProtKB-SubCell"/>
</dbReference>
<comment type="similarity">
    <text evidence="2 7">Belongs to the methyltransferase superfamily. L-isoaspartyl/D-aspartyl protein methyltransferase family.</text>
</comment>
<dbReference type="PATRIC" id="fig|552518.3.peg.2733"/>
<dbReference type="PROSITE" id="PS01279">
    <property type="entry name" value="PCMT"/>
    <property type="match status" value="1"/>
</dbReference>
<dbReference type="PANTHER" id="PTHR11579">
    <property type="entry name" value="PROTEIN-L-ISOASPARTATE O-METHYLTRANSFERASE"/>
    <property type="match status" value="1"/>
</dbReference>
<dbReference type="NCBIfam" id="NF001453">
    <property type="entry name" value="PRK00312.1"/>
    <property type="match status" value="1"/>
</dbReference>
<dbReference type="EMBL" id="LAJY01000411">
    <property type="protein sequence ID" value="KJV08916.1"/>
    <property type="molecule type" value="Genomic_DNA"/>
</dbReference>
<evidence type="ECO:0000256" key="3">
    <source>
        <dbReference type="ARBA" id="ARBA00022490"/>
    </source>
</evidence>
<dbReference type="SUPFAM" id="SSF53335">
    <property type="entry name" value="S-adenosyl-L-methionine-dependent methyltransferases"/>
    <property type="match status" value="1"/>
</dbReference>
<dbReference type="RefSeq" id="WP_045776519.1">
    <property type="nucleotide sequence ID" value="NZ_LAJY01000411.1"/>
</dbReference>
<dbReference type="AlphaFoldDB" id="A0A0F3IQA9"/>
<dbReference type="PANTHER" id="PTHR11579:SF0">
    <property type="entry name" value="PROTEIN-L-ISOASPARTATE(D-ASPARTATE) O-METHYLTRANSFERASE"/>
    <property type="match status" value="1"/>
</dbReference>
<comment type="function">
    <text evidence="7">Catalyzes the methyl esterification of L-isoaspartyl residues in peptides and proteins that result from spontaneous decomposition of normal L-aspartyl and L-asparaginyl residues. It plays a role in the repair and/or degradation of damaged proteins.</text>
</comment>
<dbReference type="GO" id="GO:0032259">
    <property type="term" value="P:methylation"/>
    <property type="evidence" value="ECO:0007669"/>
    <property type="project" value="UniProtKB-KW"/>
</dbReference>
<keyword evidence="3 7" id="KW-0963">Cytoplasm</keyword>
<dbReference type="NCBIfam" id="TIGR00080">
    <property type="entry name" value="pimt"/>
    <property type="match status" value="1"/>
</dbReference>
<evidence type="ECO:0000313" key="10">
    <source>
        <dbReference type="Proteomes" id="UP000033774"/>
    </source>
</evidence>
<evidence type="ECO:0000256" key="7">
    <source>
        <dbReference type="HAMAP-Rule" id="MF_00090"/>
    </source>
</evidence>
<keyword evidence="6 7" id="KW-0949">S-adenosyl-L-methionine</keyword>
<evidence type="ECO:0000256" key="8">
    <source>
        <dbReference type="SAM" id="Coils"/>
    </source>
</evidence>
<accession>A0A0F3IQA9</accession>
<proteinExistence type="inferred from homology"/>
<dbReference type="InterPro" id="IPR029063">
    <property type="entry name" value="SAM-dependent_MTases_sf"/>
</dbReference>
<feature type="coiled-coil region" evidence="8">
    <location>
        <begin position="105"/>
        <end position="132"/>
    </location>
</feature>
<dbReference type="CDD" id="cd02440">
    <property type="entry name" value="AdoMet_MTases"/>
    <property type="match status" value="1"/>
</dbReference>
<name>A0A0F3IQA9_9PROT</name>
<keyword evidence="4 7" id="KW-0489">Methyltransferase</keyword>
<keyword evidence="10" id="KW-1185">Reference proteome</keyword>
<evidence type="ECO:0000256" key="2">
    <source>
        <dbReference type="ARBA" id="ARBA00005369"/>
    </source>
</evidence>
<keyword evidence="5 7" id="KW-0808">Transferase</keyword>
<evidence type="ECO:0000313" key="9">
    <source>
        <dbReference type="EMBL" id="KJV08916.1"/>
    </source>
</evidence>
<dbReference type="EC" id="2.1.1.77" evidence="7"/>
<feature type="active site" evidence="7">
    <location>
        <position position="61"/>
    </location>
</feature>
<comment type="caution">
    <text evidence="9">The sequence shown here is derived from an EMBL/GenBank/DDBJ whole genome shotgun (WGS) entry which is preliminary data.</text>
</comment>
<dbReference type="GO" id="GO:0030091">
    <property type="term" value="P:protein repair"/>
    <property type="evidence" value="ECO:0007669"/>
    <property type="project" value="UniProtKB-UniRule"/>
</dbReference>
<comment type="subcellular location">
    <subcellularLocation>
        <location evidence="1 7">Cytoplasm</location>
    </subcellularLocation>
</comment>
<dbReference type="InterPro" id="IPR000682">
    <property type="entry name" value="PCMT"/>
</dbReference>
<dbReference type="OrthoDB" id="9810066at2"/>
<dbReference type="GO" id="GO:0004719">
    <property type="term" value="F:protein-L-isoaspartate (D-aspartate) O-methyltransferase activity"/>
    <property type="evidence" value="ECO:0007669"/>
    <property type="project" value="UniProtKB-UniRule"/>
</dbReference>
<protein>
    <recommendedName>
        <fullName evidence="7">Protein-L-isoaspartate O-methyltransferase</fullName>
        <ecNumber evidence="7">2.1.1.77</ecNumber>
    </recommendedName>
    <alternativeName>
        <fullName evidence="7">L-isoaspartyl protein carboxyl methyltransferase</fullName>
    </alternativeName>
    <alternativeName>
        <fullName evidence="7">Protein L-isoaspartyl methyltransferase</fullName>
    </alternativeName>
    <alternativeName>
        <fullName evidence="7">Protein-beta-aspartate methyltransferase</fullName>
        <shortName evidence="7">PIMT</shortName>
    </alternativeName>
</protein>
<reference evidence="9 10" key="1">
    <citation type="submission" date="2015-03" db="EMBL/GenBank/DDBJ databases">
        <title>Draft genome sequence of Elstera litoralis.</title>
        <authorList>
            <person name="Rahalkar M.C."/>
            <person name="Dhakephalkar P.K."/>
            <person name="Pore S.D."/>
            <person name="Arora P."/>
            <person name="Kapse N.G."/>
            <person name="Pandit P.S."/>
        </authorList>
    </citation>
    <scope>NUCLEOTIDE SEQUENCE [LARGE SCALE GENOMIC DNA]</scope>
    <source>
        <strain evidence="9 10">Dia-1</strain>
    </source>
</reference>
<evidence type="ECO:0000256" key="6">
    <source>
        <dbReference type="ARBA" id="ARBA00022691"/>
    </source>
</evidence>
<dbReference type="Proteomes" id="UP000033774">
    <property type="component" value="Unassembled WGS sequence"/>
</dbReference>
<evidence type="ECO:0000256" key="5">
    <source>
        <dbReference type="ARBA" id="ARBA00022679"/>
    </source>
</evidence>
<gene>
    <name evidence="7" type="primary">pcm</name>
    <name evidence="9" type="ORF">VZ95_14660</name>
</gene>
<dbReference type="FunFam" id="3.40.50.150:FF:000010">
    <property type="entry name" value="Protein-L-isoaspartate O-methyltransferase"/>
    <property type="match status" value="1"/>
</dbReference>
<organism evidence="9 10">
    <name type="scientific">Elstera litoralis</name>
    <dbReference type="NCBI Taxonomy" id="552518"/>
    <lineage>
        <taxon>Bacteria</taxon>
        <taxon>Pseudomonadati</taxon>
        <taxon>Pseudomonadota</taxon>
        <taxon>Alphaproteobacteria</taxon>
        <taxon>Rhodospirillales</taxon>
        <taxon>Rhodospirillaceae</taxon>
        <taxon>Elstera</taxon>
    </lineage>
</organism>
<comment type="catalytic activity">
    <reaction evidence="7">
        <text>[protein]-L-isoaspartate + S-adenosyl-L-methionine = [protein]-L-isoaspartate alpha-methyl ester + S-adenosyl-L-homocysteine</text>
        <dbReference type="Rhea" id="RHEA:12705"/>
        <dbReference type="Rhea" id="RHEA-COMP:12143"/>
        <dbReference type="Rhea" id="RHEA-COMP:12144"/>
        <dbReference type="ChEBI" id="CHEBI:57856"/>
        <dbReference type="ChEBI" id="CHEBI:59789"/>
        <dbReference type="ChEBI" id="CHEBI:90596"/>
        <dbReference type="ChEBI" id="CHEBI:90598"/>
        <dbReference type="EC" id="2.1.1.77"/>
    </reaction>
</comment>
<dbReference type="Pfam" id="PF01135">
    <property type="entry name" value="PCMT"/>
    <property type="match status" value="1"/>
</dbReference>
<sequence length="233" mass="25818">MTTPDPRHDRLLTVLTEAGIRDERVLAAILRVPRDFFVPPTFREHAFENTALPIGQGQTISQPQVVGIMTEVLRLTDRHKVLEIGTGSGYQTAILALLCRRVYTIERHKSLLKEAEERLAQLRITNVTAKHGDGGIGWAEQAPFDRIIVTAAAEQEVPRPLLEQLAVGGMMVVPVARSPIDQRLLLVSRTETEVEVQDLGAVRFVPLISDMLEQSPPQSVAEALSRLTAPRRS</sequence>